<dbReference type="Proteomes" id="UP001271890">
    <property type="component" value="Unassembled WGS sequence"/>
</dbReference>
<name>A0ABU4SEE1_9GAMM</name>
<sequence length="72" mass="8286">MPIKRVDLKLEVKLENLTDAAKEIVKLKILYGLLISKLCEEDRNNIIKEAKETGLDEEVKWIQEFCPVSDNA</sequence>
<dbReference type="EMBL" id="VCDN01000100">
    <property type="protein sequence ID" value="MDX7989158.1"/>
    <property type="molecule type" value="Genomic_DNA"/>
</dbReference>
<evidence type="ECO:0000313" key="2">
    <source>
        <dbReference type="Proteomes" id="UP001271890"/>
    </source>
</evidence>
<proteinExistence type="predicted"/>
<organism evidence="1 2">
    <name type="scientific">Xenorhabdus santafensis</name>
    <dbReference type="NCBI Taxonomy" id="2582833"/>
    <lineage>
        <taxon>Bacteria</taxon>
        <taxon>Pseudomonadati</taxon>
        <taxon>Pseudomonadota</taxon>
        <taxon>Gammaproteobacteria</taxon>
        <taxon>Enterobacterales</taxon>
        <taxon>Morganellaceae</taxon>
        <taxon>Xenorhabdus</taxon>
    </lineage>
</organism>
<dbReference type="RefSeq" id="WP_319931526.1">
    <property type="nucleotide sequence ID" value="NZ_VCDN01000100.1"/>
</dbReference>
<reference evidence="2" key="1">
    <citation type="journal article" date="2024" name="Toxins">
        <title>Genome Sequence Analysis of Native Xenorhabdus Strains Isolated from Entomopathogenic Nematodes in Argentina.</title>
        <authorList>
            <person name="Palma L."/>
            <person name="Frizzo L."/>
            <person name="Kaiser S."/>
            <person name="Berry C."/>
            <person name="Caballero P."/>
            <person name="Bode H.B."/>
            <person name="Del Valle E.E."/>
        </authorList>
    </citation>
    <scope>NUCLEOTIDE SEQUENCE [LARGE SCALE GENOMIC DNA]</scope>
    <source>
        <strain evidence="2">12</strain>
    </source>
</reference>
<protein>
    <submittedName>
        <fullName evidence="1">Uncharacterized protein</fullName>
    </submittedName>
</protein>
<comment type="caution">
    <text evidence="1">The sequence shown here is derived from an EMBL/GenBank/DDBJ whole genome shotgun (WGS) entry which is preliminary data.</text>
</comment>
<keyword evidence="2" id="KW-1185">Reference proteome</keyword>
<evidence type="ECO:0000313" key="1">
    <source>
        <dbReference type="EMBL" id="MDX7989158.1"/>
    </source>
</evidence>
<accession>A0ABU4SEE1</accession>
<gene>
    <name evidence="1" type="ORF">FE392_17890</name>
</gene>